<feature type="transmembrane region" description="Helical" evidence="9">
    <location>
        <begin position="12"/>
        <end position="34"/>
    </location>
</feature>
<dbReference type="Gene3D" id="3.30.70.1430">
    <property type="entry name" value="Multidrug efflux transporter AcrB pore domain"/>
    <property type="match status" value="2"/>
</dbReference>
<keyword evidence="3" id="KW-0813">Transport</keyword>
<reference evidence="10 11" key="1">
    <citation type="journal article" date="2019" name="Genome Biol. Evol.">
        <title>Day and night: Metabolic profiles and evolutionary relationships of six axenic non-marine cyanobacteria.</title>
        <authorList>
            <person name="Will S.E."/>
            <person name="Henke P."/>
            <person name="Boedeker C."/>
            <person name="Huang S."/>
            <person name="Brinkmann H."/>
            <person name="Rohde M."/>
            <person name="Jarek M."/>
            <person name="Friedl T."/>
            <person name="Seufert S."/>
            <person name="Schumacher M."/>
            <person name="Overmann J."/>
            <person name="Neumann-Schaal M."/>
            <person name="Petersen J."/>
        </authorList>
    </citation>
    <scope>NUCLEOTIDE SEQUENCE [LARGE SCALE GENOMIC DNA]</scope>
    <source>
        <strain evidence="10 11">SAG 39.79</strain>
    </source>
</reference>
<evidence type="ECO:0000256" key="7">
    <source>
        <dbReference type="ARBA" id="ARBA00022989"/>
    </source>
</evidence>
<evidence type="ECO:0000256" key="8">
    <source>
        <dbReference type="ARBA" id="ARBA00023136"/>
    </source>
</evidence>
<dbReference type="Gene3D" id="3.30.70.1440">
    <property type="entry name" value="Multidrug efflux transporter AcrB pore domain"/>
    <property type="match status" value="1"/>
</dbReference>
<evidence type="ECO:0000256" key="1">
    <source>
        <dbReference type="ARBA" id="ARBA00004429"/>
    </source>
</evidence>
<organism evidence="10 11">
    <name type="scientific">Chroococcidiopsis cubana SAG 39.79</name>
    <dbReference type="NCBI Taxonomy" id="388085"/>
    <lineage>
        <taxon>Bacteria</taxon>
        <taxon>Bacillati</taxon>
        <taxon>Cyanobacteriota</taxon>
        <taxon>Cyanophyceae</taxon>
        <taxon>Chroococcidiopsidales</taxon>
        <taxon>Chroococcidiopsidaceae</taxon>
        <taxon>Chroococcidiopsis</taxon>
    </lineage>
</organism>
<dbReference type="Gene3D" id="3.30.2090.10">
    <property type="entry name" value="Multidrug efflux transporter AcrB TolC docking domain, DN and DC subdomains"/>
    <property type="match status" value="2"/>
</dbReference>
<dbReference type="FunFam" id="1.20.1640.10:FF:000001">
    <property type="entry name" value="Efflux pump membrane transporter"/>
    <property type="match status" value="1"/>
</dbReference>
<evidence type="ECO:0000313" key="10">
    <source>
        <dbReference type="EMBL" id="RUT06940.1"/>
    </source>
</evidence>
<evidence type="ECO:0000256" key="2">
    <source>
        <dbReference type="ARBA" id="ARBA00010942"/>
    </source>
</evidence>
<dbReference type="RefSeq" id="WP_127024286.1">
    <property type="nucleotide sequence ID" value="NZ_JAVKZF010000005.1"/>
</dbReference>
<comment type="similarity">
    <text evidence="2">Belongs to the resistance-nodulation-cell division (RND) (TC 2.A.6) family.</text>
</comment>
<evidence type="ECO:0000256" key="9">
    <source>
        <dbReference type="SAM" id="Phobius"/>
    </source>
</evidence>
<dbReference type="Proteomes" id="UP000282574">
    <property type="component" value="Unassembled WGS sequence"/>
</dbReference>
<feature type="transmembrane region" description="Helical" evidence="9">
    <location>
        <begin position="441"/>
        <end position="461"/>
    </location>
</feature>
<dbReference type="NCBIfam" id="TIGR00915">
    <property type="entry name" value="2A0602"/>
    <property type="match status" value="1"/>
</dbReference>
<dbReference type="InterPro" id="IPR004764">
    <property type="entry name" value="MdtF-like"/>
</dbReference>
<comment type="caution">
    <text evidence="10">The sequence shown here is derived from an EMBL/GenBank/DDBJ whole genome shotgun (WGS) entry which is preliminary data.</text>
</comment>
<evidence type="ECO:0000313" key="11">
    <source>
        <dbReference type="Proteomes" id="UP000282574"/>
    </source>
</evidence>
<accession>A0AB37UDD0</accession>
<evidence type="ECO:0000256" key="3">
    <source>
        <dbReference type="ARBA" id="ARBA00022448"/>
    </source>
</evidence>
<feature type="transmembrane region" description="Helical" evidence="9">
    <location>
        <begin position="1006"/>
        <end position="1028"/>
    </location>
</feature>
<dbReference type="SUPFAM" id="SSF82714">
    <property type="entry name" value="Multidrug efflux transporter AcrB TolC docking domain, DN and DC subdomains"/>
    <property type="match status" value="2"/>
</dbReference>
<dbReference type="PRINTS" id="PR00702">
    <property type="entry name" value="ACRIFLAVINRP"/>
</dbReference>
<feature type="transmembrane region" description="Helical" evidence="9">
    <location>
        <begin position="398"/>
        <end position="420"/>
    </location>
</feature>
<dbReference type="InterPro" id="IPR027463">
    <property type="entry name" value="AcrB_DN_DC_subdom"/>
</dbReference>
<dbReference type="Pfam" id="PF00873">
    <property type="entry name" value="ACR_tran"/>
    <property type="match status" value="1"/>
</dbReference>
<name>A0AB37UDD0_9CYAN</name>
<feature type="transmembrane region" description="Helical" evidence="9">
    <location>
        <begin position="346"/>
        <end position="362"/>
    </location>
</feature>
<dbReference type="GO" id="GO:0015562">
    <property type="term" value="F:efflux transmembrane transporter activity"/>
    <property type="evidence" value="ECO:0007669"/>
    <property type="project" value="InterPro"/>
</dbReference>
<protein>
    <submittedName>
        <fullName evidence="10">Multidrug efflux RND transporter permease subunit</fullName>
    </submittedName>
</protein>
<keyword evidence="6 9" id="KW-0812">Transmembrane</keyword>
<keyword evidence="5" id="KW-0997">Cell inner membrane</keyword>
<feature type="transmembrane region" description="Helical" evidence="9">
    <location>
        <begin position="971"/>
        <end position="994"/>
    </location>
</feature>
<dbReference type="Gene3D" id="1.20.1640.10">
    <property type="entry name" value="Multidrug efflux transporter AcrB transmembrane domain"/>
    <property type="match status" value="2"/>
</dbReference>
<proteinExistence type="inferred from homology"/>
<dbReference type="SUPFAM" id="SSF82693">
    <property type="entry name" value="Multidrug efflux transporter AcrB pore domain, PN1, PN2, PC1 and PC2 subdomains"/>
    <property type="match status" value="4"/>
</dbReference>
<dbReference type="NCBIfam" id="NF000282">
    <property type="entry name" value="RND_permease_1"/>
    <property type="match status" value="1"/>
</dbReference>
<dbReference type="Gene3D" id="3.30.70.1320">
    <property type="entry name" value="Multidrug efflux transporter AcrB pore domain like"/>
    <property type="match status" value="1"/>
</dbReference>
<comment type="subcellular location">
    <subcellularLocation>
        <location evidence="1">Cell inner membrane</location>
        <topology evidence="1">Multi-pass membrane protein</topology>
    </subcellularLocation>
</comment>
<dbReference type="GO" id="GO:0009636">
    <property type="term" value="P:response to toxic substance"/>
    <property type="evidence" value="ECO:0007669"/>
    <property type="project" value="UniProtKB-ARBA"/>
</dbReference>
<dbReference type="GO" id="GO:0005886">
    <property type="term" value="C:plasma membrane"/>
    <property type="evidence" value="ECO:0007669"/>
    <property type="project" value="UniProtKB-SubCell"/>
</dbReference>
<evidence type="ECO:0000256" key="6">
    <source>
        <dbReference type="ARBA" id="ARBA00022692"/>
    </source>
</evidence>
<feature type="transmembrane region" description="Helical" evidence="9">
    <location>
        <begin position="369"/>
        <end position="386"/>
    </location>
</feature>
<sequence>MFVDFFIKRPVFAIVCALIILLVGLISIPTLPVAQFPNISPTQIVVRANYVGASATVVEETVTNVLEREINGVEGMRYMASTSSNDGTSKVTVTFRLGYNPDTALVNVLNRVSVAEPRLPQVVQQTGVSVSKQSSAAILGIAVYSQESDKYDENFISNYMDLYVLDSLERVEGVSNVARFGERRYAMRLWLNPPQMASRGLTTQDVVDALNEQNIQLGVGRIGQPPAPNEQLYQIDVQAQGRLKEATEFENLVLKTGADGTLVKLKDVGRAELGAEDYSSTASYSNRQAVGYQIFQLPGSNALTVADGVKAELARLAKDFPPGIVYEIPYDATLFVEESRQEVVNTLWQAIALVVLVIFVFLQDWRASLITAIAIPVSLIGTFAFVKAFNFSINSLTLFGIILATGMVVDDAIVIVEDIARMMKEKGLSPLRAASEAMHELFGAVIATSLVLMAVFVPVAFFPGSTGQLYQQFALTIAFAIGVSTFNALTLTPALSALLLRQEPRYPGILGWIFTRFDRFLDWLGRRYQQTLHLLTRIKAILIAAFVASLFLTAWLYLRTPQAFLPDEDQGYFINLIQGPDGTSLNYTSQVIEQAETILLKNPAVAGTFALGGFSFTGNTANQGLILTPLKPWGDRQQPHQSAQAAIAQVQQPLSAILEATVLPVNPPAIQGLGSIGGFVFQLQDRSNNNEIDTLVQTMGKLLERANQTPELQRVFSTYTANAPQLLVQVDRDKAKALQVPVDEIYSTLQIFIGSRYVNDFEAFRQTYRVYVQADTPFRSNPKNIGQLYVRSQTGEMIPLSNLVNVTSTTGPQTINHYNRLRSIEINGASAPGFSSGQAIQAMEKLAAEILPASMGYEWSGISLEEIESGGQAPIVFAFGLLFVFLVLAAQYNNFIDPLTIMLSVPLAILGALLAQSMRGLYNDIYCQVGLVMLIGLASKNAILIVEFANQLHEQGLSVTKAAVQASQERLRPILMTAISTLLGTYPLVVATGASSASRQSLGTAVFGGMLVATFLSLFVVPILYIAIGSVRLQLSRSRKAAYSDNNRA</sequence>
<keyword evidence="4" id="KW-1003">Cell membrane</keyword>
<keyword evidence="8 9" id="KW-0472">Membrane</keyword>
<evidence type="ECO:0000256" key="4">
    <source>
        <dbReference type="ARBA" id="ARBA00022475"/>
    </source>
</evidence>
<dbReference type="AlphaFoldDB" id="A0AB37UDD0"/>
<dbReference type="PANTHER" id="PTHR32063">
    <property type="match status" value="1"/>
</dbReference>
<keyword evidence="7 9" id="KW-1133">Transmembrane helix</keyword>
<dbReference type="FunFam" id="3.30.70.1430:FF:000001">
    <property type="entry name" value="Efflux pump membrane transporter"/>
    <property type="match status" value="1"/>
</dbReference>
<dbReference type="InterPro" id="IPR001036">
    <property type="entry name" value="Acrflvin-R"/>
</dbReference>
<feature type="transmembrane region" description="Helical" evidence="9">
    <location>
        <begin position="873"/>
        <end position="892"/>
    </location>
</feature>
<dbReference type="GO" id="GO:0042910">
    <property type="term" value="F:xenobiotic transmembrane transporter activity"/>
    <property type="evidence" value="ECO:0007669"/>
    <property type="project" value="TreeGrafter"/>
</dbReference>
<dbReference type="PANTHER" id="PTHR32063:SF11">
    <property type="entry name" value="CATION OR DRUG EFFLUX SYSTEM PROTEIN"/>
    <property type="match status" value="1"/>
</dbReference>
<feature type="transmembrane region" description="Helical" evidence="9">
    <location>
        <begin position="540"/>
        <end position="558"/>
    </location>
</feature>
<keyword evidence="11" id="KW-1185">Reference proteome</keyword>
<feature type="transmembrane region" description="Helical" evidence="9">
    <location>
        <begin position="899"/>
        <end position="918"/>
    </location>
</feature>
<feature type="transmembrane region" description="Helical" evidence="9">
    <location>
        <begin position="930"/>
        <end position="950"/>
    </location>
</feature>
<feature type="transmembrane region" description="Helical" evidence="9">
    <location>
        <begin position="473"/>
        <end position="500"/>
    </location>
</feature>
<dbReference type="SUPFAM" id="SSF82866">
    <property type="entry name" value="Multidrug efflux transporter AcrB transmembrane domain"/>
    <property type="match status" value="2"/>
</dbReference>
<gene>
    <name evidence="10" type="ORF">DSM107010_51110</name>
</gene>
<evidence type="ECO:0000256" key="5">
    <source>
        <dbReference type="ARBA" id="ARBA00022519"/>
    </source>
</evidence>
<dbReference type="EMBL" id="RSCK01000063">
    <property type="protein sequence ID" value="RUT06940.1"/>
    <property type="molecule type" value="Genomic_DNA"/>
</dbReference>